<dbReference type="PANTHER" id="PTHR23410">
    <property type="entry name" value="RIBOSOMAL PROTEIN L5-RELATED"/>
    <property type="match status" value="1"/>
</dbReference>
<evidence type="ECO:0000256" key="4">
    <source>
        <dbReference type="ARBA" id="ARBA00022980"/>
    </source>
</evidence>
<comment type="subcellular location">
    <subcellularLocation>
        <location evidence="1">Cytoplasm</location>
    </subcellularLocation>
</comment>
<dbReference type="InterPro" id="IPR005485">
    <property type="entry name" value="Rbsml_uL18_euk_arch"/>
</dbReference>
<dbReference type="GO" id="GO:0003735">
    <property type="term" value="F:structural constituent of ribosome"/>
    <property type="evidence" value="ECO:0007669"/>
    <property type="project" value="InterPro"/>
</dbReference>
<feature type="compositionally biased region" description="Polar residues" evidence="6">
    <location>
        <begin position="18"/>
        <end position="34"/>
    </location>
</feature>
<evidence type="ECO:0000256" key="6">
    <source>
        <dbReference type="SAM" id="MobiDB-lite"/>
    </source>
</evidence>
<comment type="similarity">
    <text evidence="2">Belongs to the universal ribosomal protein uL18 family.</text>
</comment>
<dbReference type="PANTHER" id="PTHR23410:SF12">
    <property type="entry name" value="LARGE RIBOSOMAL SUBUNIT PROTEIN UL18"/>
    <property type="match status" value="1"/>
</dbReference>
<keyword evidence="5" id="KW-0687">Ribonucleoprotein</keyword>
<protein>
    <submittedName>
        <fullName evidence="8">60S ribosomal protein L5, putative</fullName>
    </submittedName>
</protein>
<reference evidence="9" key="1">
    <citation type="submission" date="2016-05" db="EMBL/GenBank/DDBJ databases">
        <authorList>
            <person name="Naeem Raeece"/>
        </authorList>
    </citation>
    <scope>NUCLEOTIDE SEQUENCE [LARGE SCALE GENOMIC DNA]</scope>
</reference>
<dbReference type="Pfam" id="PF17144">
    <property type="entry name" value="Ribosomal_L5e"/>
    <property type="match status" value="1"/>
</dbReference>
<feature type="domain" description="Large ribosomal subunit protein uL18 C-terminal eukaryotes" evidence="7">
    <location>
        <begin position="260"/>
        <end position="311"/>
    </location>
</feature>
<evidence type="ECO:0000313" key="8">
    <source>
        <dbReference type="EMBL" id="SBS87414.1"/>
    </source>
</evidence>
<sequence length="361" mass="41670">MAYVKVVKNKAYFKRGETSNPRKNKPGSNFSSLSPWAALGPRPNGRTFGKTDYRARKALILQDKNKYNAQKLRFVVRKTNSQIICQIASAHIEGDKILSEAKSKELIRYGIPVGLKNYAASYATGLLCARRFLKSLNLDTQFVGVEKFTENMNENDGKDENDEEGRKPIKAYLDVGITRTTTGNRVFAALKGACDGGLNIPHGNNRFPGSKNEFNPEQLRKNILGIHVAEYMKMLQEEDMEKYKAHFNDYLKNNINPNNIEQMYLTAHEKIRQNPEKKEKKKDKVKKFVAKHEKPKKLDAKMRKKRVKEKLCVFMQTIFNDENNRPDLKKNLRIFFLLLKKYFAQYETARVWGKQIYICAA</sequence>
<evidence type="ECO:0000256" key="5">
    <source>
        <dbReference type="ARBA" id="ARBA00023274"/>
    </source>
</evidence>
<dbReference type="EMBL" id="FLQU01000573">
    <property type="protein sequence ID" value="SBS87414.1"/>
    <property type="molecule type" value="Genomic_DNA"/>
</dbReference>
<dbReference type="GO" id="GO:0006412">
    <property type="term" value="P:translation"/>
    <property type="evidence" value="ECO:0007669"/>
    <property type="project" value="InterPro"/>
</dbReference>
<gene>
    <name evidence="8" type="ORF">POVCU2_0042530</name>
</gene>
<keyword evidence="3" id="KW-0963">Cytoplasm</keyword>
<dbReference type="GO" id="GO:0000027">
    <property type="term" value="P:ribosomal large subunit assembly"/>
    <property type="evidence" value="ECO:0007669"/>
    <property type="project" value="TreeGrafter"/>
</dbReference>
<evidence type="ECO:0000259" key="7">
    <source>
        <dbReference type="Pfam" id="PF14204"/>
    </source>
</evidence>
<dbReference type="InterPro" id="IPR025607">
    <property type="entry name" value="Ribosomal_uL18_C_euk"/>
</dbReference>
<dbReference type="CDD" id="cd00432">
    <property type="entry name" value="Ribosomal_L18_L5e"/>
    <property type="match status" value="1"/>
</dbReference>
<dbReference type="GO" id="GO:0022625">
    <property type="term" value="C:cytosolic large ribosomal subunit"/>
    <property type="evidence" value="ECO:0007669"/>
    <property type="project" value="TreeGrafter"/>
</dbReference>
<dbReference type="Gene3D" id="3.30.420.100">
    <property type="match status" value="1"/>
</dbReference>
<dbReference type="GO" id="GO:0008097">
    <property type="term" value="F:5S rRNA binding"/>
    <property type="evidence" value="ECO:0007669"/>
    <property type="project" value="InterPro"/>
</dbReference>
<name>A0A1A8W5Y7_PLAOA</name>
<evidence type="ECO:0000313" key="9">
    <source>
        <dbReference type="Proteomes" id="UP000078560"/>
    </source>
</evidence>
<accession>A0A1A8W5Y7</accession>
<dbReference type="Pfam" id="PF14204">
    <property type="entry name" value="Ribosomal_L18_c"/>
    <property type="match status" value="1"/>
</dbReference>
<evidence type="ECO:0000256" key="3">
    <source>
        <dbReference type="ARBA" id="ARBA00022490"/>
    </source>
</evidence>
<dbReference type="SUPFAM" id="SSF53137">
    <property type="entry name" value="Translational machinery components"/>
    <property type="match status" value="1"/>
</dbReference>
<evidence type="ECO:0000256" key="2">
    <source>
        <dbReference type="ARBA" id="ARBA00007116"/>
    </source>
</evidence>
<dbReference type="Proteomes" id="UP000078560">
    <property type="component" value="Unassembled WGS sequence"/>
</dbReference>
<dbReference type="PRINTS" id="PR00058">
    <property type="entry name" value="RIBOSOMALL5"/>
</dbReference>
<keyword evidence="4 8" id="KW-0689">Ribosomal protein</keyword>
<organism evidence="8 9">
    <name type="scientific">Plasmodium ovale curtisi</name>
    <dbReference type="NCBI Taxonomy" id="864141"/>
    <lineage>
        <taxon>Eukaryota</taxon>
        <taxon>Sar</taxon>
        <taxon>Alveolata</taxon>
        <taxon>Apicomplexa</taxon>
        <taxon>Aconoidasida</taxon>
        <taxon>Haemosporida</taxon>
        <taxon>Plasmodiidae</taxon>
        <taxon>Plasmodium</taxon>
        <taxon>Plasmodium (Plasmodium)</taxon>
    </lineage>
</organism>
<dbReference type="AlphaFoldDB" id="A0A1A8W5Y7"/>
<dbReference type="InterPro" id="IPR057268">
    <property type="entry name" value="Ribosomal_L18"/>
</dbReference>
<evidence type="ECO:0000256" key="1">
    <source>
        <dbReference type="ARBA" id="ARBA00004496"/>
    </source>
</evidence>
<feature type="region of interest" description="Disordered" evidence="6">
    <location>
        <begin position="15"/>
        <end position="43"/>
    </location>
</feature>
<proteinExistence type="inferred from homology"/>